<evidence type="ECO:0000313" key="13">
    <source>
        <dbReference type="EMBL" id="EXJ10270.1"/>
    </source>
</evidence>
<evidence type="ECO:0000256" key="11">
    <source>
        <dbReference type="SAM" id="Phobius"/>
    </source>
</evidence>
<name>W9VI41_9GAMM</name>
<evidence type="ECO:0000256" key="7">
    <source>
        <dbReference type="ARBA" id="ARBA00022989"/>
    </source>
</evidence>
<keyword evidence="3" id="KW-1003">Cell membrane</keyword>
<evidence type="ECO:0000256" key="6">
    <source>
        <dbReference type="ARBA" id="ARBA00022692"/>
    </source>
</evidence>
<reference evidence="14" key="1">
    <citation type="submission" date="2012-11" db="EMBL/GenBank/DDBJ databases">
        <authorList>
            <person name="Singh A."/>
            <person name="Pinnaka A.K."/>
            <person name="Vaidya B."/>
        </authorList>
    </citation>
    <scope>NUCLEOTIDE SEQUENCE [LARGE SCALE GENOMIC DNA]</scope>
    <source>
        <strain evidence="14">AK23</strain>
    </source>
</reference>
<evidence type="ECO:0000313" key="14">
    <source>
        <dbReference type="Proteomes" id="UP000019464"/>
    </source>
</evidence>
<organism evidence="13 14">
    <name type="scientific">Nitrincola nitratireducens</name>
    <dbReference type="NCBI Taxonomy" id="1229521"/>
    <lineage>
        <taxon>Bacteria</taxon>
        <taxon>Pseudomonadati</taxon>
        <taxon>Pseudomonadota</taxon>
        <taxon>Gammaproteobacteria</taxon>
        <taxon>Oceanospirillales</taxon>
        <taxon>Oceanospirillaceae</taxon>
        <taxon>Nitrincola</taxon>
    </lineage>
</organism>
<gene>
    <name evidence="13" type="ORF">D791_02828</name>
</gene>
<evidence type="ECO:0000256" key="9">
    <source>
        <dbReference type="ARBA" id="ARBA00025772"/>
    </source>
</evidence>
<keyword evidence="14" id="KW-1185">Reference proteome</keyword>
<feature type="transmembrane region" description="Helical" evidence="11">
    <location>
        <begin position="7"/>
        <end position="27"/>
    </location>
</feature>
<feature type="domain" description="General secretion pathway GspH" evidence="12">
    <location>
        <begin position="43"/>
        <end position="147"/>
    </location>
</feature>
<dbReference type="GO" id="GO:0005886">
    <property type="term" value="C:plasma membrane"/>
    <property type="evidence" value="ECO:0007669"/>
    <property type="project" value="UniProtKB-SubCell"/>
</dbReference>
<protein>
    <recommendedName>
        <fullName evidence="2">Type II secretion system protein H</fullName>
    </recommendedName>
    <alternativeName>
        <fullName evidence="10">General secretion pathway protein H</fullName>
    </alternativeName>
</protein>
<dbReference type="Pfam" id="PF12019">
    <property type="entry name" value="GspH"/>
    <property type="match status" value="1"/>
</dbReference>
<keyword evidence="7 11" id="KW-1133">Transmembrane helix</keyword>
<evidence type="ECO:0000256" key="3">
    <source>
        <dbReference type="ARBA" id="ARBA00022475"/>
    </source>
</evidence>
<comment type="subcellular location">
    <subcellularLocation>
        <location evidence="1">Cell inner membrane</location>
        <topology evidence="1">Single-pass membrane protein</topology>
    </subcellularLocation>
</comment>
<reference evidence="13 14" key="2">
    <citation type="journal article" date="2015" name="Syst. Appl. Microbiol.">
        <title>Nitrincola nitratireducens sp. nov. isolated from a haloalkaline crater lake.</title>
        <authorList>
            <person name="Singh A."/>
            <person name="Vaidya B."/>
            <person name="Tanuku N.R."/>
            <person name="Pinnaka A.K."/>
        </authorList>
    </citation>
    <scope>NUCLEOTIDE SEQUENCE [LARGE SCALE GENOMIC DNA]</scope>
    <source>
        <strain evidence="13 14">AK23</strain>
    </source>
</reference>
<accession>W9VI41</accession>
<comment type="similarity">
    <text evidence="9">Belongs to the GSP H family.</text>
</comment>
<keyword evidence="5" id="KW-0997">Cell inner membrane</keyword>
<keyword evidence="6 11" id="KW-0812">Transmembrane</keyword>
<evidence type="ECO:0000256" key="10">
    <source>
        <dbReference type="ARBA" id="ARBA00030775"/>
    </source>
</evidence>
<dbReference type="InterPro" id="IPR022346">
    <property type="entry name" value="T2SS_GspH"/>
</dbReference>
<comment type="caution">
    <text evidence="13">The sequence shown here is derived from an EMBL/GenBank/DDBJ whole genome shotgun (WGS) entry which is preliminary data.</text>
</comment>
<dbReference type="EMBL" id="AONB01000015">
    <property type="protein sequence ID" value="EXJ10270.1"/>
    <property type="molecule type" value="Genomic_DNA"/>
</dbReference>
<dbReference type="InterPro" id="IPR045584">
    <property type="entry name" value="Pilin-like"/>
</dbReference>
<keyword evidence="4" id="KW-0488">Methylation</keyword>
<dbReference type="Pfam" id="PF07963">
    <property type="entry name" value="N_methyl"/>
    <property type="match status" value="1"/>
</dbReference>
<dbReference type="InterPro" id="IPR012902">
    <property type="entry name" value="N_methyl_site"/>
</dbReference>
<evidence type="ECO:0000256" key="1">
    <source>
        <dbReference type="ARBA" id="ARBA00004377"/>
    </source>
</evidence>
<evidence type="ECO:0000256" key="2">
    <source>
        <dbReference type="ARBA" id="ARBA00021549"/>
    </source>
</evidence>
<dbReference type="OrthoDB" id="2313614at2"/>
<evidence type="ECO:0000256" key="4">
    <source>
        <dbReference type="ARBA" id="ARBA00022481"/>
    </source>
</evidence>
<dbReference type="AlphaFoldDB" id="W9VI41"/>
<dbReference type="NCBIfam" id="TIGR02532">
    <property type="entry name" value="IV_pilin_GFxxxE"/>
    <property type="match status" value="1"/>
</dbReference>
<dbReference type="GO" id="GO:0015628">
    <property type="term" value="P:protein secretion by the type II secretion system"/>
    <property type="evidence" value="ECO:0007669"/>
    <property type="project" value="InterPro"/>
</dbReference>
<keyword evidence="8 11" id="KW-0472">Membrane</keyword>
<dbReference type="RefSeq" id="WP_036512331.1">
    <property type="nucleotide sequence ID" value="NZ_AONB01000015.1"/>
</dbReference>
<evidence type="ECO:0000256" key="5">
    <source>
        <dbReference type="ARBA" id="ARBA00022519"/>
    </source>
</evidence>
<evidence type="ECO:0000256" key="8">
    <source>
        <dbReference type="ARBA" id="ARBA00023136"/>
    </source>
</evidence>
<dbReference type="STRING" id="1229521.D791_02828"/>
<dbReference type="Proteomes" id="UP000019464">
    <property type="component" value="Unassembled WGS sequence"/>
</dbReference>
<dbReference type="SUPFAM" id="SSF54523">
    <property type="entry name" value="Pili subunits"/>
    <property type="match status" value="1"/>
</dbReference>
<dbReference type="GO" id="GO:0015627">
    <property type="term" value="C:type II protein secretion system complex"/>
    <property type="evidence" value="ECO:0007669"/>
    <property type="project" value="InterPro"/>
</dbReference>
<proteinExistence type="inferred from homology"/>
<evidence type="ECO:0000259" key="12">
    <source>
        <dbReference type="Pfam" id="PF12019"/>
    </source>
</evidence>
<dbReference type="PROSITE" id="PS00409">
    <property type="entry name" value="PROKAR_NTER_METHYL"/>
    <property type="match status" value="1"/>
</dbReference>
<dbReference type="Gene3D" id="3.55.40.10">
    <property type="entry name" value="minor pseudopilin epsh domain"/>
    <property type="match status" value="1"/>
</dbReference>
<sequence>MKRHQGLTLIELMVSIMVLAILITIALPNYQTFVLSNRVNSQINEIHAALSLARSEAIKRNTSFSFCKADSETAIACSTVAGPWRFWLLRDNQSNQVSMRGDITPGILQVQSNLNGNRIDFRGNGFAYEGRNLLSSNPQPWIEVCSVALPERTRRVVLGISSQQIMTLDPVKAVC</sequence>